<evidence type="ECO:0000313" key="3">
    <source>
        <dbReference type="Proteomes" id="UP001279734"/>
    </source>
</evidence>
<keyword evidence="3" id="KW-1185">Reference proteome</keyword>
<sequence length="112" mass="12312">MSIEDQESLSKFLPLLRGLIPSAAEDIESDISSYIFSQAEYNPLNDYPEEESGDEEEECKTSGSVSDEPNIEAGSEDADDTVGHDMSEDPPYVDEMDNSGYNDDVLVQALSH</sequence>
<dbReference type="Proteomes" id="UP001279734">
    <property type="component" value="Unassembled WGS sequence"/>
</dbReference>
<organism evidence="2 3">
    <name type="scientific">Nepenthes gracilis</name>
    <name type="common">Slender pitcher plant</name>
    <dbReference type="NCBI Taxonomy" id="150966"/>
    <lineage>
        <taxon>Eukaryota</taxon>
        <taxon>Viridiplantae</taxon>
        <taxon>Streptophyta</taxon>
        <taxon>Embryophyta</taxon>
        <taxon>Tracheophyta</taxon>
        <taxon>Spermatophyta</taxon>
        <taxon>Magnoliopsida</taxon>
        <taxon>eudicotyledons</taxon>
        <taxon>Gunneridae</taxon>
        <taxon>Pentapetalae</taxon>
        <taxon>Caryophyllales</taxon>
        <taxon>Nepenthaceae</taxon>
        <taxon>Nepenthes</taxon>
    </lineage>
</organism>
<protein>
    <submittedName>
        <fullName evidence="2">Uncharacterized protein</fullName>
    </submittedName>
</protein>
<accession>A0AAD3SRD0</accession>
<proteinExistence type="predicted"/>
<evidence type="ECO:0000256" key="1">
    <source>
        <dbReference type="SAM" id="MobiDB-lite"/>
    </source>
</evidence>
<gene>
    <name evidence="2" type="ORF">Nepgr_016888</name>
</gene>
<name>A0AAD3SRD0_NEPGR</name>
<dbReference type="AlphaFoldDB" id="A0AAD3SRD0"/>
<comment type="caution">
    <text evidence="2">The sequence shown here is derived from an EMBL/GenBank/DDBJ whole genome shotgun (WGS) entry which is preliminary data.</text>
</comment>
<feature type="region of interest" description="Disordered" evidence="1">
    <location>
        <begin position="42"/>
        <end position="103"/>
    </location>
</feature>
<dbReference type="EMBL" id="BSYO01000014">
    <property type="protein sequence ID" value="GMH15047.1"/>
    <property type="molecule type" value="Genomic_DNA"/>
</dbReference>
<reference evidence="2" key="1">
    <citation type="submission" date="2023-05" db="EMBL/GenBank/DDBJ databases">
        <title>Nepenthes gracilis genome sequencing.</title>
        <authorList>
            <person name="Fukushima K."/>
        </authorList>
    </citation>
    <scope>NUCLEOTIDE SEQUENCE</scope>
    <source>
        <strain evidence="2">SING2019-196</strain>
    </source>
</reference>
<evidence type="ECO:0000313" key="2">
    <source>
        <dbReference type="EMBL" id="GMH15047.1"/>
    </source>
</evidence>
<feature type="compositionally biased region" description="Acidic residues" evidence="1">
    <location>
        <begin position="47"/>
        <end position="58"/>
    </location>
</feature>